<reference evidence="1 2" key="1">
    <citation type="journal article" date="2008" name="Nature">
        <title>The genome of the model beetle and pest Tribolium castaneum.</title>
        <authorList>
            <consortium name="Tribolium Genome Sequencing Consortium"/>
            <person name="Richards S."/>
            <person name="Gibbs R.A."/>
            <person name="Weinstock G.M."/>
            <person name="Brown S.J."/>
            <person name="Denell R."/>
            <person name="Beeman R.W."/>
            <person name="Gibbs R."/>
            <person name="Beeman R.W."/>
            <person name="Brown S.J."/>
            <person name="Bucher G."/>
            <person name="Friedrich M."/>
            <person name="Grimmelikhuijzen C.J."/>
            <person name="Klingler M."/>
            <person name="Lorenzen M."/>
            <person name="Richards S."/>
            <person name="Roth S."/>
            <person name="Schroder R."/>
            <person name="Tautz D."/>
            <person name="Zdobnov E.M."/>
            <person name="Muzny D."/>
            <person name="Gibbs R.A."/>
            <person name="Weinstock G.M."/>
            <person name="Attaway T."/>
            <person name="Bell S."/>
            <person name="Buhay C.J."/>
            <person name="Chandrabose M.N."/>
            <person name="Chavez D."/>
            <person name="Clerk-Blankenburg K.P."/>
            <person name="Cree A."/>
            <person name="Dao M."/>
            <person name="Davis C."/>
            <person name="Chacko J."/>
            <person name="Dinh H."/>
            <person name="Dugan-Rocha S."/>
            <person name="Fowler G."/>
            <person name="Garner T.T."/>
            <person name="Garnes J."/>
            <person name="Gnirke A."/>
            <person name="Hawes A."/>
            <person name="Hernandez J."/>
            <person name="Hines S."/>
            <person name="Holder M."/>
            <person name="Hume J."/>
            <person name="Jhangiani S.N."/>
            <person name="Joshi V."/>
            <person name="Khan Z.M."/>
            <person name="Jackson L."/>
            <person name="Kovar C."/>
            <person name="Kowis A."/>
            <person name="Lee S."/>
            <person name="Lewis L.R."/>
            <person name="Margolis J."/>
            <person name="Morgan M."/>
            <person name="Nazareth L.V."/>
            <person name="Nguyen N."/>
            <person name="Okwuonu G."/>
            <person name="Parker D."/>
            <person name="Richards S."/>
            <person name="Ruiz S.J."/>
            <person name="Santibanez J."/>
            <person name="Savard J."/>
            <person name="Scherer S.E."/>
            <person name="Schneider B."/>
            <person name="Sodergren E."/>
            <person name="Tautz D."/>
            <person name="Vattahil S."/>
            <person name="Villasana D."/>
            <person name="White C.S."/>
            <person name="Wright R."/>
            <person name="Park Y."/>
            <person name="Beeman R.W."/>
            <person name="Lord J."/>
            <person name="Oppert B."/>
            <person name="Lorenzen M."/>
            <person name="Brown S."/>
            <person name="Wang L."/>
            <person name="Savard J."/>
            <person name="Tautz D."/>
            <person name="Richards S."/>
            <person name="Weinstock G."/>
            <person name="Gibbs R.A."/>
            <person name="Liu Y."/>
            <person name="Worley K."/>
            <person name="Weinstock G."/>
            <person name="Elsik C.G."/>
            <person name="Reese J.T."/>
            <person name="Elhaik E."/>
            <person name="Landan G."/>
            <person name="Graur D."/>
            <person name="Arensburger P."/>
            <person name="Atkinson P."/>
            <person name="Beeman R.W."/>
            <person name="Beidler J."/>
            <person name="Brown S.J."/>
            <person name="Demuth J.P."/>
            <person name="Drury D.W."/>
            <person name="Du Y.Z."/>
            <person name="Fujiwara H."/>
            <person name="Lorenzen M."/>
            <person name="Maselli V."/>
            <person name="Osanai M."/>
            <person name="Park Y."/>
            <person name="Robertson H.M."/>
            <person name="Tu Z."/>
            <person name="Wang J.J."/>
            <person name="Wang S."/>
            <person name="Richards S."/>
            <person name="Song H."/>
            <person name="Zhang L."/>
            <person name="Sodergren E."/>
            <person name="Werner D."/>
            <person name="Stanke M."/>
            <person name="Morgenstern B."/>
            <person name="Solovyev V."/>
            <person name="Kosarev P."/>
            <person name="Brown G."/>
            <person name="Chen H.C."/>
            <person name="Ermolaeva O."/>
            <person name="Hlavina W."/>
            <person name="Kapustin Y."/>
            <person name="Kiryutin B."/>
            <person name="Kitts P."/>
            <person name="Maglott D."/>
            <person name="Pruitt K."/>
            <person name="Sapojnikov V."/>
            <person name="Souvorov A."/>
            <person name="Mackey A.J."/>
            <person name="Waterhouse R.M."/>
            <person name="Wyder S."/>
            <person name="Zdobnov E.M."/>
            <person name="Zdobnov E.M."/>
            <person name="Wyder S."/>
            <person name="Kriventseva E.V."/>
            <person name="Kadowaki T."/>
            <person name="Bork P."/>
            <person name="Aranda M."/>
            <person name="Bao R."/>
            <person name="Beermann A."/>
            <person name="Berns N."/>
            <person name="Bolognesi R."/>
            <person name="Bonneton F."/>
            <person name="Bopp D."/>
            <person name="Brown S.J."/>
            <person name="Bucher G."/>
            <person name="Butts T."/>
            <person name="Chaumot A."/>
            <person name="Denell R.E."/>
            <person name="Ferrier D.E."/>
            <person name="Friedrich M."/>
            <person name="Gordon C.M."/>
            <person name="Jindra M."/>
            <person name="Klingler M."/>
            <person name="Lan Q."/>
            <person name="Lattorff H.M."/>
            <person name="Laudet V."/>
            <person name="von Levetsow C."/>
            <person name="Liu Z."/>
            <person name="Lutz R."/>
            <person name="Lynch J.A."/>
            <person name="da Fonseca R.N."/>
            <person name="Posnien N."/>
            <person name="Reuter R."/>
            <person name="Roth S."/>
            <person name="Savard J."/>
            <person name="Schinko J.B."/>
            <person name="Schmitt C."/>
            <person name="Schoppmeier M."/>
            <person name="Schroder R."/>
            <person name="Shippy T.D."/>
            <person name="Simonnet F."/>
            <person name="Marques-Souza H."/>
            <person name="Tautz D."/>
            <person name="Tomoyasu Y."/>
            <person name="Trauner J."/>
            <person name="Van der Zee M."/>
            <person name="Vervoort M."/>
            <person name="Wittkopp N."/>
            <person name="Wimmer E.A."/>
            <person name="Yang X."/>
            <person name="Jones A.K."/>
            <person name="Sattelle D.B."/>
            <person name="Ebert P.R."/>
            <person name="Nelson D."/>
            <person name="Scott J.G."/>
            <person name="Beeman R.W."/>
            <person name="Muthukrishnan S."/>
            <person name="Kramer K.J."/>
            <person name="Arakane Y."/>
            <person name="Beeman R.W."/>
            <person name="Zhu Q."/>
            <person name="Hogenkamp D."/>
            <person name="Dixit R."/>
            <person name="Oppert B."/>
            <person name="Jiang H."/>
            <person name="Zou Z."/>
            <person name="Marshall J."/>
            <person name="Elpidina E."/>
            <person name="Vinokurov K."/>
            <person name="Oppert C."/>
            <person name="Zou Z."/>
            <person name="Evans J."/>
            <person name="Lu Z."/>
            <person name="Zhao P."/>
            <person name="Sumathipala N."/>
            <person name="Altincicek B."/>
            <person name="Vilcinskas A."/>
            <person name="Williams M."/>
            <person name="Hultmark D."/>
            <person name="Hetru C."/>
            <person name="Jiang H."/>
            <person name="Grimmelikhuijzen C.J."/>
            <person name="Hauser F."/>
            <person name="Cazzamali G."/>
            <person name="Williamson M."/>
            <person name="Park Y."/>
            <person name="Li B."/>
            <person name="Tanaka Y."/>
            <person name="Predel R."/>
            <person name="Neupert S."/>
            <person name="Schachtner J."/>
            <person name="Verleyen P."/>
            <person name="Raible F."/>
            <person name="Bork P."/>
            <person name="Friedrich M."/>
            <person name="Walden K.K."/>
            <person name="Robertson H.M."/>
            <person name="Angeli S."/>
            <person name="Foret S."/>
            <person name="Bucher G."/>
            <person name="Schuetz S."/>
            <person name="Maleszka R."/>
            <person name="Wimmer E.A."/>
            <person name="Beeman R.W."/>
            <person name="Lorenzen M."/>
            <person name="Tomoyasu Y."/>
            <person name="Miller S.C."/>
            <person name="Grossmann D."/>
            <person name="Bucher G."/>
        </authorList>
    </citation>
    <scope>NUCLEOTIDE SEQUENCE [LARGE SCALE GENOMIC DNA]</scope>
    <source>
        <strain evidence="1 2">Georgia GA2</strain>
    </source>
</reference>
<evidence type="ECO:0000313" key="1">
    <source>
        <dbReference type="EMBL" id="EEZ97302.1"/>
    </source>
</evidence>
<proteinExistence type="predicted"/>
<gene>
    <name evidence="1" type="primary">GLEAN_11111</name>
    <name evidence="1" type="ORF">TcasGA2_TC011111</name>
</gene>
<dbReference type="Proteomes" id="UP000007266">
    <property type="component" value="Unassembled WGS sequence"/>
</dbReference>
<accession>D6X484</accession>
<dbReference type="AlphaFoldDB" id="D6X484"/>
<organism evidence="1 2">
    <name type="scientific">Tribolium castaneum</name>
    <name type="common">Red flour beetle</name>
    <dbReference type="NCBI Taxonomy" id="7070"/>
    <lineage>
        <taxon>Eukaryota</taxon>
        <taxon>Metazoa</taxon>
        <taxon>Ecdysozoa</taxon>
        <taxon>Arthropoda</taxon>
        <taxon>Hexapoda</taxon>
        <taxon>Insecta</taxon>
        <taxon>Pterygota</taxon>
        <taxon>Neoptera</taxon>
        <taxon>Endopterygota</taxon>
        <taxon>Coleoptera</taxon>
        <taxon>Polyphaga</taxon>
        <taxon>Cucujiformia</taxon>
        <taxon>Tenebrionidae</taxon>
        <taxon>Tenebrionidae incertae sedis</taxon>
        <taxon>Tribolium</taxon>
    </lineage>
</organism>
<reference evidence="1 2" key="2">
    <citation type="journal article" date="2010" name="Nucleic Acids Res.">
        <title>BeetleBase in 2010: revisions to provide comprehensive genomic information for Tribolium castaneum.</title>
        <authorList>
            <person name="Kim H.S."/>
            <person name="Murphy T."/>
            <person name="Xia J."/>
            <person name="Caragea D."/>
            <person name="Park Y."/>
            <person name="Beeman R.W."/>
            <person name="Lorenzen M.D."/>
            <person name="Butcher S."/>
            <person name="Manak J.R."/>
            <person name="Brown S.J."/>
        </authorList>
    </citation>
    <scope>NUCLEOTIDE SEQUENCE [LARGE SCALE GENOMIC DNA]</scope>
    <source>
        <strain evidence="1 2">Georgia GA2</strain>
    </source>
</reference>
<evidence type="ECO:0000313" key="2">
    <source>
        <dbReference type="Proteomes" id="UP000007266"/>
    </source>
</evidence>
<keyword evidence="2" id="KW-1185">Reference proteome</keyword>
<dbReference type="HOGENOM" id="CLU_2743316_0_0_1"/>
<dbReference type="EMBL" id="KQ971410">
    <property type="protein sequence ID" value="EEZ97302.1"/>
    <property type="molecule type" value="Genomic_DNA"/>
</dbReference>
<protein>
    <submittedName>
        <fullName evidence="1">Uncharacterized protein</fullName>
    </submittedName>
</protein>
<sequence>MQQPSPIPFAYALARRLIRTDGTNAISFASLAPNHDRFSPSLTINFLTVYYGYGQSGRKELHFYIVNTRSK</sequence>
<name>D6X484_TRICA</name>